<dbReference type="OrthoDB" id="33297at10239"/>
<protein>
    <recommendedName>
        <fullName evidence="4">Nudix hydrolase domain-containing protein</fullName>
    </recommendedName>
</protein>
<evidence type="ECO:0000256" key="1">
    <source>
        <dbReference type="SAM" id="MobiDB-lite"/>
    </source>
</evidence>
<evidence type="ECO:0000313" key="2">
    <source>
        <dbReference type="EMBL" id="AHH01969.1"/>
    </source>
</evidence>
<proteinExistence type="predicted"/>
<organism evidence="2 3">
    <name type="scientific">Pithovirus sibericum</name>
    <dbReference type="NCBI Taxonomy" id="1450746"/>
    <lineage>
        <taxon>Viruses</taxon>
        <taxon>Pithoviruses</taxon>
        <taxon>Orthopithovirinae</taxon>
        <taxon>Alphapithovirus</taxon>
        <taxon>Alphapithovirus sibericum</taxon>
    </lineage>
</organism>
<accession>W5S5L9</accession>
<reference evidence="2 3" key="1">
    <citation type="journal article" date="2014" name="Proc. Natl. Acad. Sci. U.S.A.">
        <title>Thirty-thousand-year-old distant relative of giant icosahedral DNA viruses with a pandoravirus morphology.</title>
        <authorList>
            <person name="Legendre M."/>
            <person name="Bartoli J."/>
            <person name="Shmakova L."/>
            <person name="Jeudy S."/>
            <person name="Labadie K."/>
            <person name="Adrait A."/>
            <person name="Lescot M."/>
            <person name="Poirot O."/>
            <person name="Bertaux L."/>
            <person name="Bruley C."/>
            <person name="Coute Y."/>
            <person name="Rivkina E."/>
            <person name="Abergel C."/>
            <person name="Claverie J.M."/>
        </authorList>
    </citation>
    <scope>NUCLEOTIDE SEQUENCE [LARGE SCALE GENOMIC DNA]</scope>
    <source>
        <strain evidence="2">P1084-T</strain>
    </source>
</reference>
<evidence type="ECO:0000313" key="3">
    <source>
        <dbReference type="Proteomes" id="UP000202176"/>
    </source>
</evidence>
<dbReference type="InterPro" id="IPR015797">
    <property type="entry name" value="NUDIX_hydrolase-like_dom_sf"/>
</dbReference>
<dbReference type="GeneID" id="18266430"/>
<dbReference type="RefSeq" id="YP_009001304.1">
    <property type="nucleotide sequence ID" value="NC_023423.1"/>
</dbReference>
<feature type="compositionally biased region" description="Polar residues" evidence="1">
    <location>
        <begin position="1"/>
        <end position="10"/>
    </location>
</feature>
<dbReference type="KEGG" id="vg:18266430"/>
<keyword evidence="3" id="KW-1185">Reference proteome</keyword>
<dbReference type="SUPFAM" id="SSF55811">
    <property type="entry name" value="Nudix"/>
    <property type="match status" value="1"/>
</dbReference>
<gene>
    <name evidence="2" type="ORF">pv_403</name>
</gene>
<dbReference type="Proteomes" id="UP000202176">
    <property type="component" value="Segment"/>
</dbReference>
<dbReference type="EMBL" id="KF740664">
    <property type="protein sequence ID" value="AHH01969.1"/>
    <property type="molecule type" value="Genomic_DNA"/>
</dbReference>
<feature type="region of interest" description="Disordered" evidence="1">
    <location>
        <begin position="1"/>
        <end position="33"/>
    </location>
</feature>
<feature type="compositionally biased region" description="Basic and acidic residues" evidence="1">
    <location>
        <begin position="13"/>
        <end position="22"/>
    </location>
</feature>
<sequence>MKVLNETTPSKKTKMEEKDGLEKLTPGTELEKPSSQTVIGFHGFSSVGGSHISKIQDANWEEKKPIRAGVIVYKIYQGQLLFCMGVDRKTRELTDFGGGISYRKDKTLVKGALREFNEESLGVFGSFEEEKVLDGVVAYNDYMAILFLHLDCDIEEVTDRFMKRFRAERSAEVSSLAWMTVERFRSTLFDQTGNLVYERVSELLRPVFSELIDNL</sequence>
<evidence type="ECO:0008006" key="4">
    <source>
        <dbReference type="Google" id="ProtNLM"/>
    </source>
</evidence>
<name>W5S5L9_9VIRU</name>